<protein>
    <submittedName>
        <fullName evidence="3">Uncharacterized protein</fullName>
    </submittedName>
</protein>
<evidence type="ECO:0000313" key="3">
    <source>
        <dbReference type="EMBL" id="VAI34337.1"/>
    </source>
</evidence>
<name>A0A9R1ANH2_TRITD</name>
<evidence type="ECO:0000256" key="1">
    <source>
        <dbReference type="SAM" id="MobiDB-lite"/>
    </source>
</evidence>
<sequence>MKGLKPIVLVNSLKTVEKAVILWHSNRSGLRLVLVGLFLLNLALTAAMVKLARQPVNLDSVRPFFEIAVNSTTTGVGAGADASLSWQPRSFAHVGLGEFFTVLSMSAAIISFSYTRNRNLPDNGSRRKFKRLCSLLFAGIGMFFYISAVVDYLDLDDRKSRYFQELFEFLYMLTIVVASKEYTSGLLSAANKACLLAGGKFLEIIVLGTMTLVVQDSLDDIYVDGMHLLYRKEQEETSDLRKGTVAKIFLISIAPALLTLVLQVFQCSVILAFYGDGRLPEEQQGDGNDSSDDGGSDGSSSDGGKKTN</sequence>
<keyword evidence="2" id="KW-0812">Transmembrane</keyword>
<evidence type="ECO:0000256" key="2">
    <source>
        <dbReference type="SAM" id="Phobius"/>
    </source>
</evidence>
<evidence type="ECO:0000313" key="4">
    <source>
        <dbReference type="Proteomes" id="UP000324705"/>
    </source>
</evidence>
<dbReference type="Proteomes" id="UP000324705">
    <property type="component" value="Chromosome 5B"/>
</dbReference>
<feature type="transmembrane region" description="Helical" evidence="2">
    <location>
        <begin position="91"/>
        <end position="112"/>
    </location>
</feature>
<feature type="region of interest" description="Disordered" evidence="1">
    <location>
        <begin position="281"/>
        <end position="308"/>
    </location>
</feature>
<feature type="transmembrane region" description="Helical" evidence="2">
    <location>
        <begin position="248"/>
        <end position="274"/>
    </location>
</feature>
<dbReference type="AlphaFoldDB" id="A0A9R1ANH2"/>
<gene>
    <name evidence="3" type="ORF">TRITD_5Bv1G161550</name>
</gene>
<keyword evidence="4" id="KW-1185">Reference proteome</keyword>
<proteinExistence type="predicted"/>
<reference evidence="3 4" key="1">
    <citation type="submission" date="2017-09" db="EMBL/GenBank/DDBJ databases">
        <authorList>
            <consortium name="International Durum Wheat Genome Sequencing Consortium (IDWGSC)"/>
            <person name="Milanesi L."/>
        </authorList>
    </citation>
    <scope>NUCLEOTIDE SEQUENCE [LARGE SCALE GENOMIC DNA]</scope>
    <source>
        <strain evidence="4">cv. Svevo</strain>
    </source>
</reference>
<feature type="transmembrane region" description="Helical" evidence="2">
    <location>
        <begin position="132"/>
        <end position="150"/>
    </location>
</feature>
<organism evidence="3 4">
    <name type="scientific">Triticum turgidum subsp. durum</name>
    <name type="common">Durum wheat</name>
    <name type="synonym">Triticum durum</name>
    <dbReference type="NCBI Taxonomy" id="4567"/>
    <lineage>
        <taxon>Eukaryota</taxon>
        <taxon>Viridiplantae</taxon>
        <taxon>Streptophyta</taxon>
        <taxon>Embryophyta</taxon>
        <taxon>Tracheophyta</taxon>
        <taxon>Spermatophyta</taxon>
        <taxon>Magnoliopsida</taxon>
        <taxon>Liliopsida</taxon>
        <taxon>Poales</taxon>
        <taxon>Poaceae</taxon>
        <taxon>BOP clade</taxon>
        <taxon>Pooideae</taxon>
        <taxon>Triticodae</taxon>
        <taxon>Triticeae</taxon>
        <taxon>Triticinae</taxon>
        <taxon>Triticum</taxon>
    </lineage>
</organism>
<dbReference type="Gramene" id="TRITD5Bv1G161550.1">
    <property type="protein sequence ID" value="TRITD5Bv1G161550.1"/>
    <property type="gene ID" value="TRITD5Bv1G161550"/>
</dbReference>
<feature type="transmembrane region" description="Helical" evidence="2">
    <location>
        <begin position="162"/>
        <end position="182"/>
    </location>
</feature>
<dbReference type="EMBL" id="LT934120">
    <property type="protein sequence ID" value="VAI34337.1"/>
    <property type="molecule type" value="Genomic_DNA"/>
</dbReference>
<keyword evidence="2" id="KW-1133">Transmembrane helix</keyword>
<dbReference type="OMA" id="EDVHYFS"/>
<accession>A0A9R1ANH2</accession>
<feature type="transmembrane region" description="Helical" evidence="2">
    <location>
        <begin position="32"/>
        <end position="52"/>
    </location>
</feature>
<keyword evidence="2" id="KW-0472">Membrane</keyword>